<evidence type="ECO:0000256" key="2">
    <source>
        <dbReference type="ARBA" id="ARBA00022448"/>
    </source>
</evidence>
<comment type="subcellular location">
    <subcellularLocation>
        <location evidence="4">Bud</location>
    </subcellularLocation>
    <subcellularLocation>
        <location evidence="4">Bud neck</location>
    </subcellularLocation>
</comment>
<dbReference type="InterPro" id="IPR016159">
    <property type="entry name" value="Cullin_repeat-like_dom_sf"/>
</dbReference>
<evidence type="ECO:0000256" key="4">
    <source>
        <dbReference type="RuleBase" id="RU365026"/>
    </source>
</evidence>
<evidence type="ECO:0000259" key="5">
    <source>
        <dbReference type="Pfam" id="PF03081"/>
    </source>
</evidence>
<dbReference type="GO" id="GO:0006887">
    <property type="term" value="P:exocytosis"/>
    <property type="evidence" value="ECO:0007669"/>
    <property type="project" value="UniProtKB-KW"/>
</dbReference>
<keyword evidence="4" id="KW-0653">Protein transport</keyword>
<dbReference type="Gene3D" id="1.20.1310.30">
    <property type="match status" value="1"/>
</dbReference>
<sequence length="604" mass="68318">MLKVDVDEADVAVLTQNLARSKQVFEDLSRSLRTIGQKTQSGSQSIRPVLAKFNSLTAKKQSVEEGLALLKDVSRYSAEAAESQRILTGPVEATGIQKYLACLESSAQLLHDMKRDIRDFEGVVIGFANAVDKAEMSVVKYFSQVMNGVDLTTGVIPKKQDALAVLAYFTQQGNLRNAHAAVEKALYTQLCKLMAASEPACTFPKRQSNIPYEKGSSGIEKYTEKLLLYAKSVSTVCEELRVSGSPILSNTLCGYLDNRLTPILIRYNTSLDQSGPLTYDIATLELLDSLVHMDAALTKYKCSFAACASVTKEYGKLRNKASSLLIEWVKYVDARVSQVERFNEFSIPEVIVDVISKIRRICEFNSLQLLIEGKKLGSWLDIKPPLRFISVYTSVIPGAEASAEDLNKFLASSYISDLIDELMVNIEINLKEQTGDNSLRKSSQGFLLIKNLVMIETIINRSESFYQQLGQIGLERLQRLKNRFLKLFLDDWNYASYIIIRDMTQITTTNAMNGGQHSTKEREQTKELFKNFNESFEEALKQYEKFNIQEKDLKVYLSGEIKKLIINAYNKLYDKYGNGEFTKNRAKYIKYDKSQFERLLNERL</sequence>
<dbReference type="OMA" id="DMTQITT"/>
<dbReference type="EMBL" id="LYUB02000022">
    <property type="protein sequence ID" value="OVF05529.1"/>
    <property type="molecule type" value="Genomic_DNA"/>
</dbReference>
<dbReference type="PANTHER" id="PTHR12542:SF41">
    <property type="entry name" value="EXOCYST COMPLEX COMPONENT 7"/>
    <property type="match status" value="1"/>
</dbReference>
<dbReference type="GO" id="GO:0005935">
    <property type="term" value="C:cellular bud neck"/>
    <property type="evidence" value="ECO:0007669"/>
    <property type="project" value="UniProtKB-SubCell"/>
</dbReference>
<gene>
    <name evidence="6" type="ORF">A9F13_22g00737</name>
</gene>
<dbReference type="Pfam" id="PF03081">
    <property type="entry name" value="Exo70_C"/>
    <property type="match status" value="1"/>
</dbReference>
<dbReference type="GO" id="GO:0015031">
    <property type="term" value="P:protein transport"/>
    <property type="evidence" value="ECO:0007669"/>
    <property type="project" value="UniProtKB-KW"/>
</dbReference>
<dbReference type="Gene3D" id="1.20.1280.170">
    <property type="entry name" value="Exocyst complex component Exo70"/>
    <property type="match status" value="1"/>
</dbReference>
<keyword evidence="2 4" id="KW-0813">Transport</keyword>
<comment type="function">
    <text evidence="4">Involved in the secretory pathway as part of the exocyst complex which tethers secretory vesicles to the sites of exocytosis. Also plays a role in the assembly of the exocyst.</text>
</comment>
<dbReference type="Gene3D" id="1.20.58.1150">
    <property type="match status" value="1"/>
</dbReference>
<reference evidence="6 7" key="1">
    <citation type="submission" date="2017-04" db="EMBL/GenBank/DDBJ databases">
        <title>Draft genome of the yeast Clavispora lusitaniae type strain CBS 6936.</title>
        <authorList>
            <person name="Durrens P."/>
            <person name="Klopp C."/>
            <person name="Biteau N."/>
            <person name="Fitton-Ouhabi V."/>
            <person name="Dementhon K."/>
            <person name="Accoceberry I."/>
            <person name="Sherman D.J."/>
            <person name="Noel T."/>
        </authorList>
    </citation>
    <scope>NUCLEOTIDE SEQUENCE [LARGE SCALE GENOMIC DNA]</scope>
    <source>
        <strain evidence="6 7">CBS 6936</strain>
    </source>
</reference>
<dbReference type="GO" id="GO:0000145">
    <property type="term" value="C:exocyst"/>
    <property type="evidence" value="ECO:0007669"/>
    <property type="project" value="InterPro"/>
</dbReference>
<protein>
    <recommendedName>
        <fullName evidence="4">Exocyst complex protein EXO70</fullName>
    </recommendedName>
</protein>
<dbReference type="AlphaFoldDB" id="A0AA91SZU0"/>
<keyword evidence="3 4" id="KW-0268">Exocytosis</keyword>
<dbReference type="KEGG" id="clus:A9F13_22g00737"/>
<dbReference type="InterPro" id="IPR004140">
    <property type="entry name" value="Exo70"/>
</dbReference>
<proteinExistence type="inferred from homology"/>
<evidence type="ECO:0000256" key="3">
    <source>
        <dbReference type="ARBA" id="ARBA00022483"/>
    </source>
</evidence>
<name>A0AA91SZU0_CLALS</name>
<feature type="domain" description="Exocyst complex subunit Exo70 C-terminal" evidence="5">
    <location>
        <begin position="217"/>
        <end position="602"/>
    </location>
</feature>
<evidence type="ECO:0000313" key="6">
    <source>
        <dbReference type="EMBL" id="OVF05529.1"/>
    </source>
</evidence>
<dbReference type="Proteomes" id="UP000195602">
    <property type="component" value="Unassembled WGS sequence"/>
</dbReference>
<dbReference type="SUPFAM" id="SSF74788">
    <property type="entry name" value="Cullin repeat-like"/>
    <property type="match status" value="1"/>
</dbReference>
<dbReference type="InterPro" id="IPR046364">
    <property type="entry name" value="Exo70_C"/>
</dbReference>
<dbReference type="Gene3D" id="1.10.357.60">
    <property type="match status" value="1"/>
</dbReference>
<comment type="caution">
    <text evidence="6">The sequence shown here is derived from an EMBL/GenBank/DDBJ whole genome shotgun (WGS) entry which is preliminary data.</text>
</comment>
<evidence type="ECO:0000313" key="7">
    <source>
        <dbReference type="Proteomes" id="UP000195602"/>
    </source>
</evidence>
<comment type="similarity">
    <text evidence="1 4">Belongs to the EXO70 family.</text>
</comment>
<dbReference type="GO" id="GO:0005546">
    <property type="term" value="F:phosphatidylinositol-4,5-bisphosphate binding"/>
    <property type="evidence" value="ECO:0007669"/>
    <property type="project" value="InterPro"/>
</dbReference>
<accession>A0AA91SZU0</accession>
<organism evidence="6 7">
    <name type="scientific">Clavispora lusitaniae</name>
    <name type="common">Candida lusitaniae</name>
    <dbReference type="NCBI Taxonomy" id="36911"/>
    <lineage>
        <taxon>Eukaryota</taxon>
        <taxon>Fungi</taxon>
        <taxon>Dikarya</taxon>
        <taxon>Ascomycota</taxon>
        <taxon>Saccharomycotina</taxon>
        <taxon>Pichiomycetes</taxon>
        <taxon>Metschnikowiaceae</taxon>
        <taxon>Clavispora</taxon>
    </lineage>
</organism>
<evidence type="ECO:0000256" key="1">
    <source>
        <dbReference type="ARBA" id="ARBA00006756"/>
    </source>
</evidence>
<dbReference type="PANTHER" id="PTHR12542">
    <property type="entry name" value="EXOCYST COMPLEX PROTEIN EXO70"/>
    <property type="match status" value="1"/>
</dbReference>